<dbReference type="GeneID" id="106013522"/>
<dbReference type="RefSeq" id="XP_012944934.1">
    <property type="nucleotide sequence ID" value="XM_013089480.2"/>
</dbReference>
<evidence type="ECO:0000313" key="3">
    <source>
        <dbReference type="Proteomes" id="UP000694888"/>
    </source>
</evidence>
<evidence type="ECO:0000313" key="4">
    <source>
        <dbReference type="RefSeq" id="XP_012944934.1"/>
    </source>
</evidence>
<proteinExistence type="inferred from homology"/>
<dbReference type="InterPro" id="IPR006993">
    <property type="entry name" value="Glut_rich_SH3-bd"/>
</dbReference>
<dbReference type="InterPro" id="IPR036249">
    <property type="entry name" value="Thioredoxin-like_sf"/>
</dbReference>
<dbReference type="Pfam" id="PF04908">
    <property type="entry name" value="SH3BGR"/>
    <property type="match status" value="1"/>
</dbReference>
<organism evidence="3 4">
    <name type="scientific">Aplysia californica</name>
    <name type="common">California sea hare</name>
    <dbReference type="NCBI Taxonomy" id="6500"/>
    <lineage>
        <taxon>Eukaryota</taxon>
        <taxon>Metazoa</taxon>
        <taxon>Spiralia</taxon>
        <taxon>Lophotrochozoa</taxon>
        <taxon>Mollusca</taxon>
        <taxon>Gastropoda</taxon>
        <taxon>Heterobranchia</taxon>
        <taxon>Euthyneura</taxon>
        <taxon>Tectipleura</taxon>
        <taxon>Aplysiida</taxon>
        <taxon>Aplysioidea</taxon>
        <taxon>Aplysiidae</taxon>
        <taxon>Aplysia</taxon>
    </lineage>
</organism>
<dbReference type="Gene3D" id="3.40.30.10">
    <property type="entry name" value="Glutaredoxin"/>
    <property type="match status" value="1"/>
</dbReference>
<reference evidence="4" key="1">
    <citation type="submission" date="2025-08" db="UniProtKB">
        <authorList>
            <consortium name="RefSeq"/>
        </authorList>
    </citation>
    <scope>IDENTIFICATION</scope>
</reference>
<dbReference type="InterPro" id="IPR051033">
    <property type="entry name" value="SH3BGR"/>
</dbReference>
<gene>
    <name evidence="4" type="primary">LOC106013522</name>
</gene>
<dbReference type="PANTHER" id="PTHR12232:SF15">
    <property type="entry name" value="SH3 DOMAIN-BINDING GLUTAMIC ACID-RICH PROTEIN HOMOLOG"/>
    <property type="match status" value="1"/>
</dbReference>
<dbReference type="PANTHER" id="PTHR12232">
    <property type="entry name" value="SH3 DOMAIN-BINDING GLUTAMIC ACID-RICH-LIKE PROTEIN"/>
    <property type="match status" value="1"/>
</dbReference>
<accession>A0ABM1AC81</accession>
<keyword evidence="3" id="KW-1185">Reference proteome</keyword>
<evidence type="ECO:0000256" key="1">
    <source>
        <dbReference type="ARBA" id="ARBA00007764"/>
    </source>
</evidence>
<name>A0ABM1AC81_APLCA</name>
<evidence type="ECO:0000256" key="2">
    <source>
        <dbReference type="PIRNR" id="PIRNR008142"/>
    </source>
</evidence>
<dbReference type="PIRSF" id="PIRSF008142">
    <property type="entry name" value="SH3-bind_E-rich_L"/>
    <property type="match status" value="1"/>
</dbReference>
<dbReference type="SUPFAM" id="SSF52833">
    <property type="entry name" value="Thioredoxin-like"/>
    <property type="match status" value="1"/>
</dbReference>
<sequence>MSGKVTLYISSVVSNMEVRKQQQRIKDVLSGKKIEFDEVDVSADRENLTRMREVVGDDKALAPQIANGDSYCGNYEAFDMAVEDGALNEFLKV</sequence>
<comment type="similarity">
    <text evidence="1 2">Belongs to the SH3BGR family.</text>
</comment>
<dbReference type="Proteomes" id="UP000694888">
    <property type="component" value="Unplaced"/>
</dbReference>
<protein>
    <recommendedName>
        <fullName evidence="2">SH3 domain-binding glutamic acid-rich-like protein</fullName>
    </recommendedName>
</protein>